<evidence type="ECO:0000256" key="3">
    <source>
        <dbReference type="ARBA" id="ARBA00022833"/>
    </source>
</evidence>
<dbReference type="InterPro" id="IPR053248">
    <property type="entry name" value="Zinc_finger_MYND_domain"/>
</dbReference>
<organism evidence="6 7">
    <name type="scientific">Tupaia chinensis</name>
    <name type="common">Chinese tree shrew</name>
    <name type="synonym">Tupaia belangeri chinensis</name>
    <dbReference type="NCBI Taxonomy" id="246437"/>
    <lineage>
        <taxon>Eukaryota</taxon>
        <taxon>Metazoa</taxon>
        <taxon>Chordata</taxon>
        <taxon>Craniata</taxon>
        <taxon>Vertebrata</taxon>
        <taxon>Euteleostomi</taxon>
        <taxon>Mammalia</taxon>
        <taxon>Eutheria</taxon>
        <taxon>Euarchontoglires</taxon>
        <taxon>Scandentia</taxon>
        <taxon>Tupaiidae</taxon>
        <taxon>Tupaia</taxon>
    </lineage>
</organism>
<evidence type="ECO:0000256" key="2">
    <source>
        <dbReference type="ARBA" id="ARBA00022771"/>
    </source>
</evidence>
<name>L8Y7Y0_TUPCH</name>
<dbReference type="PANTHER" id="PTHR46533">
    <property type="entry name" value="ZINC FINGER MYND DOMAIN-CONTAINING PROTEIN 12"/>
    <property type="match status" value="1"/>
</dbReference>
<proteinExistence type="predicted"/>
<dbReference type="InParanoid" id="L8Y7Y0"/>
<dbReference type="Proteomes" id="UP000011518">
    <property type="component" value="Unassembled WGS sequence"/>
</dbReference>
<gene>
    <name evidence="6" type="ORF">TREES_T100018151</name>
</gene>
<keyword evidence="7" id="KW-1185">Reference proteome</keyword>
<evidence type="ECO:0000256" key="1">
    <source>
        <dbReference type="ARBA" id="ARBA00022723"/>
    </source>
</evidence>
<accession>L8Y7Y0</accession>
<reference evidence="7" key="2">
    <citation type="journal article" date="2013" name="Nat. Commun.">
        <title>Genome of the Chinese tree shrew.</title>
        <authorList>
            <person name="Fan Y."/>
            <person name="Huang Z.Y."/>
            <person name="Cao C.C."/>
            <person name="Chen C.S."/>
            <person name="Chen Y.X."/>
            <person name="Fan D.D."/>
            <person name="He J."/>
            <person name="Hou H.L."/>
            <person name="Hu L."/>
            <person name="Hu X.T."/>
            <person name="Jiang X.T."/>
            <person name="Lai R."/>
            <person name="Lang Y.S."/>
            <person name="Liang B."/>
            <person name="Liao S.G."/>
            <person name="Mu D."/>
            <person name="Ma Y.Y."/>
            <person name="Niu Y.Y."/>
            <person name="Sun X.Q."/>
            <person name="Xia J.Q."/>
            <person name="Xiao J."/>
            <person name="Xiong Z.Q."/>
            <person name="Xu L."/>
            <person name="Yang L."/>
            <person name="Zhang Y."/>
            <person name="Zhao W."/>
            <person name="Zhao X.D."/>
            <person name="Zheng Y.T."/>
            <person name="Zhou J.M."/>
            <person name="Zhu Y.B."/>
            <person name="Zhang G.J."/>
            <person name="Wang J."/>
            <person name="Yao Y.G."/>
        </authorList>
    </citation>
    <scope>NUCLEOTIDE SEQUENCE [LARGE SCALE GENOMIC DNA]</scope>
</reference>
<evidence type="ECO:0000313" key="6">
    <source>
        <dbReference type="EMBL" id="ELV12367.1"/>
    </source>
</evidence>
<keyword evidence="2 4" id="KW-0863">Zinc-finger</keyword>
<dbReference type="eggNOG" id="ENOG502QSY3">
    <property type="taxonomic scope" value="Eukaryota"/>
</dbReference>
<dbReference type="SUPFAM" id="SSF144232">
    <property type="entry name" value="HIT/MYND zinc finger-like"/>
    <property type="match status" value="1"/>
</dbReference>
<dbReference type="GO" id="GO:0008270">
    <property type="term" value="F:zinc ion binding"/>
    <property type="evidence" value="ECO:0007669"/>
    <property type="project" value="UniProtKB-KW"/>
</dbReference>
<dbReference type="FunCoup" id="L8Y7Y0">
    <property type="interactions" value="36"/>
</dbReference>
<feature type="domain" description="MYND-type" evidence="5">
    <location>
        <begin position="17"/>
        <end position="54"/>
    </location>
</feature>
<dbReference type="PROSITE" id="PS50865">
    <property type="entry name" value="ZF_MYND_2"/>
    <property type="match status" value="1"/>
</dbReference>
<dbReference type="Pfam" id="PF01753">
    <property type="entry name" value="zf-MYND"/>
    <property type="match status" value="1"/>
</dbReference>
<dbReference type="PANTHER" id="PTHR46533:SF1">
    <property type="entry name" value="ZINC FINGER MYND DOMAIN-CONTAINING PROTEIN 12"/>
    <property type="match status" value="1"/>
</dbReference>
<evidence type="ECO:0000259" key="5">
    <source>
        <dbReference type="PROSITE" id="PS50865"/>
    </source>
</evidence>
<dbReference type="SUPFAM" id="SSF48452">
    <property type="entry name" value="TPR-like"/>
    <property type="match status" value="1"/>
</dbReference>
<reference evidence="7" key="1">
    <citation type="submission" date="2012-07" db="EMBL/GenBank/DDBJ databases">
        <title>Genome of the Chinese tree shrew, a rising model animal genetically related to primates.</title>
        <authorList>
            <person name="Zhang G."/>
            <person name="Fan Y."/>
            <person name="Yao Y."/>
            <person name="Huang Z."/>
        </authorList>
    </citation>
    <scope>NUCLEOTIDE SEQUENCE [LARGE SCALE GENOMIC DNA]</scope>
</reference>
<dbReference type="InterPro" id="IPR011990">
    <property type="entry name" value="TPR-like_helical_dom_sf"/>
</dbReference>
<protein>
    <submittedName>
        <fullName evidence="6">Zinc finger MYND domain-containing protein 12</fullName>
    </submittedName>
</protein>
<keyword evidence="3" id="KW-0862">Zinc</keyword>
<evidence type="ECO:0000256" key="4">
    <source>
        <dbReference type="PROSITE-ProRule" id="PRU00134"/>
    </source>
</evidence>
<dbReference type="Gene3D" id="6.10.140.2220">
    <property type="match status" value="1"/>
</dbReference>
<dbReference type="AlphaFoldDB" id="L8Y7Y0"/>
<evidence type="ECO:0000313" key="7">
    <source>
        <dbReference type="Proteomes" id="UP000011518"/>
    </source>
</evidence>
<dbReference type="EMBL" id="KB364554">
    <property type="protein sequence ID" value="ELV12367.1"/>
    <property type="molecule type" value="Genomic_DNA"/>
</dbReference>
<sequence length="420" mass="47093">MNVIYPLAVPKGRRLCCEVCEAPAERVCAACTVTYYCGAVHQKADWGSIHEKICQLLIPLRTSMPFYNSEEERQHGLQQQQQRQKHLIEFCYTVAQKYLFEGKHEDAVPAALHSLRFRMNVYGLSSVELVPAYLLLAEASLGLGQTVQAEEYLSQAQWTVLKSTHCSNATYSLLHRNLGLLYMAKKNYEEARYHLANDIYFASCAFGTEDIRTSGGYFQLANIFYGLNKLDLADTLYTKQVSEIWHKYLNDHYQVLSQARVQQIDLLGKRFENDTGLDNDMLGEAEELPGTVQLPALSLEAISPPGEELPVLCAVSLVLLQEVSRTGPDRGVLMVRAGSAAQGLFFLSSLFNADEAQEAEAIRTLTSILNIRESTLGQTPLKTIFVLKILVMLYYLMMNFSKASFPRNATCKNEGRNVSG</sequence>
<keyword evidence="1" id="KW-0479">Metal-binding</keyword>
<dbReference type="InterPro" id="IPR002893">
    <property type="entry name" value="Znf_MYND"/>
</dbReference>
<dbReference type="Gene3D" id="1.25.40.10">
    <property type="entry name" value="Tetratricopeptide repeat domain"/>
    <property type="match status" value="1"/>
</dbReference>